<feature type="transmembrane region" description="Helical" evidence="1">
    <location>
        <begin position="7"/>
        <end position="28"/>
    </location>
</feature>
<dbReference type="Proteomes" id="UP000001062">
    <property type="component" value="Chromosome"/>
</dbReference>
<evidence type="ECO:0008006" key="4">
    <source>
        <dbReference type="Google" id="ProtNLM"/>
    </source>
</evidence>
<dbReference type="HOGENOM" id="CLU_1784558_0_0_6"/>
<organism evidence="2 3">
    <name type="scientific">Marinomonas mediterranea (strain ATCC 700492 / JCM 21426 / NBRC 103028 / MMB-1)</name>
    <dbReference type="NCBI Taxonomy" id="717774"/>
    <lineage>
        <taxon>Bacteria</taxon>
        <taxon>Pseudomonadati</taxon>
        <taxon>Pseudomonadota</taxon>
        <taxon>Gammaproteobacteria</taxon>
        <taxon>Oceanospirillales</taxon>
        <taxon>Oceanospirillaceae</taxon>
        <taxon>Marinomonas</taxon>
    </lineage>
</organism>
<keyword evidence="3" id="KW-1185">Reference proteome</keyword>
<evidence type="ECO:0000313" key="2">
    <source>
        <dbReference type="EMBL" id="ADZ93153.1"/>
    </source>
</evidence>
<keyword evidence="1" id="KW-1133">Transmembrane helix</keyword>
<name>F2JYM4_MARM1</name>
<sequence length="145" mass="16564">MIILTAKYIFSIFIIVSLCFLYIAYSIFVELSITELNTKQGVISKVECVKSGSASSYLGFDVLYHGETSIKHESIYVNAKYSCNESFEDRVRRSGSVEVTYSGNYYLRVVVGSVPIKDFDENSFFKKQSTFGFYSIIFIFVFIVF</sequence>
<dbReference type="AlphaFoldDB" id="F2JYM4"/>
<reference evidence="2 3" key="1">
    <citation type="journal article" date="2012" name="Stand. Genomic Sci.">
        <title>Complete genome sequence of the melanogenic marine bacterium Marinomonas mediterranea type strain (MMB-1(T)).</title>
        <authorList>
            <person name="Lucas-Elio P."/>
            <person name="Goodwin L."/>
            <person name="Woyke T."/>
            <person name="Pitluck S."/>
            <person name="Nolan M."/>
            <person name="Kyrpides N.C."/>
            <person name="Detter J.C."/>
            <person name="Copeland A."/>
            <person name="Teshima H."/>
            <person name="Bruce D."/>
            <person name="Detter C."/>
            <person name="Tapia R."/>
            <person name="Han S."/>
            <person name="Land M.L."/>
            <person name="Ivanova N."/>
            <person name="Mikhailova N."/>
            <person name="Johnston A.W."/>
            <person name="Sanchez-Amat A."/>
        </authorList>
    </citation>
    <scope>NUCLEOTIDE SEQUENCE [LARGE SCALE GENOMIC DNA]</scope>
    <source>
        <strain evidence="3">ATCC 700492 / JCM 21426 / NBRC 103028 / MMB-1</strain>
    </source>
</reference>
<evidence type="ECO:0000256" key="1">
    <source>
        <dbReference type="SAM" id="Phobius"/>
    </source>
</evidence>
<keyword evidence="1" id="KW-0472">Membrane</keyword>
<proteinExistence type="predicted"/>
<keyword evidence="1" id="KW-0812">Transmembrane</keyword>
<gene>
    <name evidence="2" type="ordered locus">Marme_3944</name>
</gene>
<protein>
    <recommendedName>
        <fullName evidence="4">Transmembrane protein</fullName>
    </recommendedName>
</protein>
<accession>F2JYM4</accession>
<evidence type="ECO:0000313" key="3">
    <source>
        <dbReference type="Proteomes" id="UP000001062"/>
    </source>
</evidence>
<dbReference type="EMBL" id="CP002583">
    <property type="protein sequence ID" value="ADZ93153.1"/>
    <property type="molecule type" value="Genomic_DNA"/>
</dbReference>
<feature type="transmembrane region" description="Helical" evidence="1">
    <location>
        <begin position="128"/>
        <end position="144"/>
    </location>
</feature>
<dbReference type="KEGG" id="mme:Marme_3944"/>